<dbReference type="PANTHER" id="PTHR43861">
    <property type="entry name" value="TRANS-ACONITATE 2-METHYLTRANSFERASE-RELATED"/>
    <property type="match status" value="1"/>
</dbReference>
<dbReference type="SUPFAM" id="SSF53335">
    <property type="entry name" value="S-adenosyl-L-methionine-dependent methyltransferases"/>
    <property type="match status" value="1"/>
</dbReference>
<accession>A0A8A4TRA1</accession>
<dbReference type="CDD" id="cd02440">
    <property type="entry name" value="AdoMet_MTases"/>
    <property type="match status" value="1"/>
</dbReference>
<dbReference type="RefSeq" id="WP_237378701.1">
    <property type="nucleotide sequence ID" value="NZ_CP071793.1"/>
</dbReference>
<dbReference type="AlphaFoldDB" id="A0A8A4TRA1"/>
<organism evidence="1 2">
    <name type="scientific">Sulfidibacter corallicola</name>
    <dbReference type="NCBI Taxonomy" id="2818388"/>
    <lineage>
        <taxon>Bacteria</taxon>
        <taxon>Pseudomonadati</taxon>
        <taxon>Acidobacteriota</taxon>
        <taxon>Holophagae</taxon>
        <taxon>Acanthopleuribacterales</taxon>
        <taxon>Acanthopleuribacteraceae</taxon>
        <taxon>Sulfidibacter</taxon>
    </lineage>
</organism>
<dbReference type="GO" id="GO:0032259">
    <property type="term" value="P:methylation"/>
    <property type="evidence" value="ECO:0007669"/>
    <property type="project" value="UniProtKB-KW"/>
</dbReference>
<name>A0A8A4TRA1_SULCO</name>
<dbReference type="GO" id="GO:0008168">
    <property type="term" value="F:methyltransferase activity"/>
    <property type="evidence" value="ECO:0007669"/>
    <property type="project" value="UniProtKB-KW"/>
</dbReference>
<evidence type="ECO:0000313" key="2">
    <source>
        <dbReference type="Proteomes" id="UP000663929"/>
    </source>
</evidence>
<sequence>MGVIDLATGETLAFIEASVPNGSRRILEIGCGAGELAAALVNRGYDVVALDSHRDAVKAARAKGVRAIQACWPDWDDDPFDVVLFTRSLHHIHDLRRSVARAAALLREDGVLIVEDFAFADATPWAAAWFQRELRMLDEAARLDRKRDTFGASLLASEDPMAAWHQDHGHDLHTASAMAAALAQTFESVREAKAPYLYRYLLQMVADDALGSRLVSLFLAQEKALAERLEDFAIGRRWLARKPKKQST</sequence>
<dbReference type="InterPro" id="IPR029063">
    <property type="entry name" value="SAM-dependent_MTases_sf"/>
</dbReference>
<evidence type="ECO:0000313" key="1">
    <source>
        <dbReference type="EMBL" id="QTD49055.1"/>
    </source>
</evidence>
<keyword evidence="2" id="KW-1185">Reference proteome</keyword>
<keyword evidence="1" id="KW-0808">Transferase</keyword>
<protein>
    <submittedName>
        <fullName evidence="1">Methyltransferase domain-containing protein</fullName>
    </submittedName>
</protein>
<dbReference type="KEGG" id="scor:J3U87_26005"/>
<proteinExistence type="predicted"/>
<dbReference type="Pfam" id="PF13489">
    <property type="entry name" value="Methyltransf_23"/>
    <property type="match status" value="1"/>
</dbReference>
<dbReference type="Proteomes" id="UP000663929">
    <property type="component" value="Chromosome"/>
</dbReference>
<gene>
    <name evidence="1" type="ORF">J3U87_26005</name>
</gene>
<dbReference type="Gene3D" id="3.40.50.150">
    <property type="entry name" value="Vaccinia Virus protein VP39"/>
    <property type="match status" value="1"/>
</dbReference>
<reference evidence="1" key="1">
    <citation type="submission" date="2021-03" db="EMBL/GenBank/DDBJ databases">
        <title>Acanthopleuribacteraceae sp. M133.</title>
        <authorList>
            <person name="Wang G."/>
        </authorList>
    </citation>
    <scope>NUCLEOTIDE SEQUENCE</scope>
    <source>
        <strain evidence="1">M133</strain>
    </source>
</reference>
<dbReference type="EMBL" id="CP071793">
    <property type="protein sequence ID" value="QTD49055.1"/>
    <property type="molecule type" value="Genomic_DNA"/>
</dbReference>
<keyword evidence="1" id="KW-0489">Methyltransferase</keyword>